<dbReference type="RefSeq" id="WP_011041420.1">
    <property type="nucleotide sequence ID" value="NC_003910.7"/>
</dbReference>
<sequence length="338" mass="33886">MKKIVRTTLAVSIALALTACNNDNNDPTPTTLDISGAAIKGSLAAATVNVYAASDAERATVLATAQTDANGDYSVQVVDASGAEIMGTFVVEVLADEDTTMICDATLCGDVARGESIPAAELVGLSLSTITYSDGTAISADVNSLTTMATETILSSAAIEGSAIDLATISAADFLEVQNDTSEIIGAILGVDLSATNIFAIDIVDASVSADVSTEDSITATLTLINASLTSLDVADGSTLSAAINDYVNAVETVTAALLVDPEVDLGTANSAALATINATQTQISDEVTMISAEITSDTGVEVPTEEVPMELDEDALGDTVGDIIDGTGGTGGTGGEG</sequence>
<dbReference type="Proteomes" id="UP000000547">
    <property type="component" value="Chromosome"/>
</dbReference>
<gene>
    <name evidence="3" type="ordered locus">CPS_0570</name>
</gene>
<keyword evidence="2" id="KW-0732">Signal</keyword>
<dbReference type="AlphaFoldDB" id="Q489E4"/>
<evidence type="ECO:0000256" key="2">
    <source>
        <dbReference type="SAM" id="SignalP"/>
    </source>
</evidence>
<protein>
    <submittedName>
        <fullName evidence="3">Putative lipoprotein</fullName>
    </submittedName>
</protein>
<feature type="signal peptide" evidence="2">
    <location>
        <begin position="1"/>
        <end position="21"/>
    </location>
</feature>
<dbReference type="PROSITE" id="PS51257">
    <property type="entry name" value="PROKAR_LIPOPROTEIN"/>
    <property type="match status" value="1"/>
</dbReference>
<name>Q489E4_COLP3</name>
<dbReference type="KEGG" id="cps:CPS_0570"/>
<evidence type="ECO:0000313" key="4">
    <source>
        <dbReference type="Proteomes" id="UP000000547"/>
    </source>
</evidence>
<accession>Q489E4</accession>
<feature type="chain" id="PRO_5004234436" evidence="2">
    <location>
        <begin position="22"/>
        <end position="338"/>
    </location>
</feature>
<organism evidence="3 4">
    <name type="scientific">Colwellia psychrerythraea (strain 34H / ATCC BAA-681)</name>
    <name type="common">Vibrio psychroerythus</name>
    <dbReference type="NCBI Taxonomy" id="167879"/>
    <lineage>
        <taxon>Bacteria</taxon>
        <taxon>Pseudomonadati</taxon>
        <taxon>Pseudomonadota</taxon>
        <taxon>Gammaproteobacteria</taxon>
        <taxon>Alteromonadales</taxon>
        <taxon>Colwelliaceae</taxon>
        <taxon>Colwellia</taxon>
    </lineage>
</organism>
<feature type="region of interest" description="Disordered" evidence="1">
    <location>
        <begin position="319"/>
        <end position="338"/>
    </location>
</feature>
<proteinExistence type="predicted"/>
<evidence type="ECO:0000313" key="3">
    <source>
        <dbReference type="EMBL" id="AAZ27232.1"/>
    </source>
</evidence>
<reference evidence="3" key="1">
    <citation type="journal article" date="2005" name="Proc. Natl. Acad. Sci. U.S.A.">
        <title>The psychrophilic lifestyle as revealed by the genome sequence of Colwellia psychrerythraea 34H through genomic and proteomic analyses.</title>
        <authorList>
            <person name="Methe B.A."/>
            <person name="Nelson K.E."/>
            <person name="Deming J.W."/>
            <person name="Momen B."/>
            <person name="Melamud E."/>
            <person name="Zhang X."/>
            <person name="Moult J."/>
            <person name="Madupu R."/>
            <person name="Nelson W.C."/>
            <person name="Dodson R.J."/>
            <person name="Brinkac L.M."/>
            <person name="Daugherty S.C."/>
            <person name="Durkin A.S."/>
            <person name="DeBoy R.T."/>
            <person name="Kolonay J.F."/>
            <person name="Sullivan S.A."/>
            <person name="Zhou L."/>
            <person name="Davidsen T.M."/>
            <person name="Wu M."/>
            <person name="Huston A.L."/>
            <person name="Lewis M."/>
            <person name="Weaver B."/>
            <person name="Weidman J.F."/>
            <person name="Khouri H."/>
            <person name="Utterback T.R."/>
            <person name="Feldblyum T.V."/>
            <person name="Fraser C.M."/>
        </authorList>
    </citation>
    <scope>NUCLEOTIDE SEQUENCE [LARGE SCALE GENOMIC DNA]</scope>
    <source>
        <strain evidence="3">34H</strain>
    </source>
</reference>
<keyword evidence="3" id="KW-0449">Lipoprotein</keyword>
<evidence type="ECO:0000256" key="1">
    <source>
        <dbReference type="SAM" id="MobiDB-lite"/>
    </source>
</evidence>
<feature type="compositionally biased region" description="Gly residues" evidence="1">
    <location>
        <begin position="327"/>
        <end position="338"/>
    </location>
</feature>
<dbReference type="EMBL" id="CP000083">
    <property type="protein sequence ID" value="AAZ27232.1"/>
    <property type="molecule type" value="Genomic_DNA"/>
</dbReference>
<dbReference type="HOGENOM" id="CLU_820643_0_0_6"/>